<keyword evidence="1" id="KW-0597">Phosphoprotein</keyword>
<evidence type="ECO:0000256" key="1">
    <source>
        <dbReference type="PROSITE-ProRule" id="PRU00169"/>
    </source>
</evidence>
<accession>A0A844P5L8</accession>
<dbReference type="InterPro" id="IPR001789">
    <property type="entry name" value="Sig_transdc_resp-reg_receiver"/>
</dbReference>
<feature type="domain" description="Response regulatory" evidence="2">
    <location>
        <begin position="9"/>
        <end position="138"/>
    </location>
</feature>
<dbReference type="Pfam" id="PF00072">
    <property type="entry name" value="Response_reg"/>
    <property type="match status" value="1"/>
</dbReference>
<dbReference type="EMBL" id="WOBN01000027">
    <property type="protein sequence ID" value="MUK50779.1"/>
    <property type="molecule type" value="Genomic_DNA"/>
</dbReference>
<dbReference type="Gene3D" id="3.40.50.2300">
    <property type="match status" value="1"/>
</dbReference>
<feature type="modified residue" description="4-aspartylphosphate" evidence="1">
    <location>
        <position position="62"/>
    </location>
</feature>
<sequence length="158" mass="18175">MLRLHMMNRILIVEDNPIKLEKIVSLFEDLVEGVSIDTASSFNSGWLLLQKNRGEYDLIILDLSLPSFDSTISIDSGEFRSLGGKELAHKLVKRKVNTPFLFLTAYSVFDDKVYKYTFDELKKELTSKYPEQCLGVIFFNSKGSEWRKEIKDSVRGII</sequence>
<dbReference type="InterPro" id="IPR011006">
    <property type="entry name" value="CheY-like_superfamily"/>
</dbReference>
<dbReference type="GO" id="GO:0000160">
    <property type="term" value="P:phosphorelay signal transduction system"/>
    <property type="evidence" value="ECO:0007669"/>
    <property type="project" value="InterPro"/>
</dbReference>
<organism evidence="3 4">
    <name type="scientific">Aliivibrio fischeri</name>
    <name type="common">Vibrio fischeri</name>
    <dbReference type="NCBI Taxonomy" id="668"/>
    <lineage>
        <taxon>Bacteria</taxon>
        <taxon>Pseudomonadati</taxon>
        <taxon>Pseudomonadota</taxon>
        <taxon>Gammaproteobacteria</taxon>
        <taxon>Vibrionales</taxon>
        <taxon>Vibrionaceae</taxon>
        <taxon>Aliivibrio</taxon>
    </lineage>
</organism>
<protein>
    <submittedName>
        <fullName evidence="3">Response regulator</fullName>
    </submittedName>
</protein>
<reference evidence="3 4" key="1">
    <citation type="submission" date="2019-11" db="EMBL/GenBank/DDBJ databases">
        <title>Using colonization assays and comparative genomics to discover symbiosis behaviors and factors in Vibrio fischeri.</title>
        <authorList>
            <person name="Bongrand C."/>
            <person name="Moriano-Gutierrez S."/>
            <person name="Arevalo P."/>
            <person name="Mcfall-Ngai M."/>
            <person name="Visick K."/>
            <person name="Polz M.F."/>
            <person name="Ruby E.G."/>
        </authorList>
    </citation>
    <scope>NUCLEOTIDE SEQUENCE [LARGE SCALE GENOMIC DNA]</scope>
    <source>
        <strain evidence="4">emors.4.1</strain>
    </source>
</reference>
<evidence type="ECO:0000313" key="3">
    <source>
        <dbReference type="EMBL" id="MUK50779.1"/>
    </source>
</evidence>
<dbReference type="SUPFAM" id="SSF52172">
    <property type="entry name" value="CheY-like"/>
    <property type="match status" value="1"/>
</dbReference>
<gene>
    <name evidence="3" type="ORF">GNP88_16640</name>
</gene>
<dbReference type="PROSITE" id="PS50110">
    <property type="entry name" value="RESPONSE_REGULATORY"/>
    <property type="match status" value="1"/>
</dbReference>
<evidence type="ECO:0000313" key="4">
    <source>
        <dbReference type="Proteomes" id="UP000448038"/>
    </source>
</evidence>
<dbReference type="Proteomes" id="UP000448038">
    <property type="component" value="Unassembled WGS sequence"/>
</dbReference>
<proteinExistence type="predicted"/>
<comment type="caution">
    <text evidence="3">The sequence shown here is derived from an EMBL/GenBank/DDBJ whole genome shotgun (WGS) entry which is preliminary data.</text>
</comment>
<dbReference type="AlphaFoldDB" id="A0A844P5L8"/>
<evidence type="ECO:0000259" key="2">
    <source>
        <dbReference type="PROSITE" id="PS50110"/>
    </source>
</evidence>
<name>A0A844P5L8_ALIFS</name>